<keyword evidence="11" id="KW-0294">Fucose metabolism</keyword>
<evidence type="ECO:0000256" key="6">
    <source>
        <dbReference type="ARBA" id="ARBA00022692"/>
    </source>
</evidence>
<evidence type="ECO:0000256" key="7">
    <source>
        <dbReference type="ARBA" id="ARBA00022968"/>
    </source>
</evidence>
<dbReference type="PANTHER" id="PTHR31741:SF15">
    <property type="entry name" value="O-FUCOSYLTRANSFERASE 38"/>
    <property type="match status" value="1"/>
</dbReference>
<keyword evidence="9" id="KW-0472">Membrane</keyword>
<evidence type="ECO:0000256" key="2">
    <source>
        <dbReference type="ARBA" id="ARBA00004881"/>
    </source>
</evidence>
<dbReference type="GO" id="GO:0005737">
    <property type="term" value="C:cytoplasm"/>
    <property type="evidence" value="ECO:0007669"/>
    <property type="project" value="TreeGrafter"/>
</dbReference>
<keyword evidence="10" id="KW-0325">Glycoprotein</keyword>
<sequence>MSIRSNGGLNQMRTGIADMVAVAHIMNATFVIPQLHKRSFWQDTSTFSDIFDELHFIKTIQQDVRIVEEVPKELENVPRVRKHFTSWSGMSYYEEMTQLWKDHDSSVNSCCKL</sequence>
<dbReference type="AlphaFoldDB" id="A0A8S0RQX8"/>
<keyword evidence="8" id="KW-1133">Transmembrane helix</keyword>
<gene>
    <name evidence="14" type="ORF">OLEA9_A036340</name>
</gene>
<evidence type="ECO:0000256" key="12">
    <source>
        <dbReference type="ARBA" id="ARBA00023277"/>
    </source>
</evidence>
<evidence type="ECO:0000256" key="13">
    <source>
        <dbReference type="ARBA" id="ARBA00030350"/>
    </source>
</evidence>
<keyword evidence="6" id="KW-0812">Transmembrane</keyword>
<evidence type="ECO:0000256" key="3">
    <source>
        <dbReference type="ARBA" id="ARBA00007737"/>
    </source>
</evidence>
<comment type="caution">
    <text evidence="14">The sequence shown here is derived from an EMBL/GenBank/DDBJ whole genome shotgun (WGS) entry which is preliminary data.</text>
</comment>
<dbReference type="OrthoDB" id="1714265at2759"/>
<reference evidence="14 15" key="1">
    <citation type="submission" date="2019-12" db="EMBL/GenBank/DDBJ databases">
        <authorList>
            <person name="Alioto T."/>
            <person name="Alioto T."/>
            <person name="Gomez Garrido J."/>
        </authorList>
    </citation>
    <scope>NUCLEOTIDE SEQUENCE [LARGE SCALE GENOMIC DNA]</scope>
</reference>
<comment type="pathway">
    <text evidence="2">Glycan metabolism.</text>
</comment>
<comment type="similarity">
    <text evidence="3">Belongs to the glycosyltransferase GT106 family.</text>
</comment>
<dbReference type="GO" id="GO:0016757">
    <property type="term" value="F:glycosyltransferase activity"/>
    <property type="evidence" value="ECO:0007669"/>
    <property type="project" value="UniProtKB-KW"/>
</dbReference>
<evidence type="ECO:0000256" key="1">
    <source>
        <dbReference type="ARBA" id="ARBA00004606"/>
    </source>
</evidence>
<comment type="subcellular location">
    <subcellularLocation>
        <location evidence="1">Membrane</location>
        <topology evidence="1">Single-pass type II membrane protein</topology>
    </subcellularLocation>
</comment>
<keyword evidence="5" id="KW-0808">Transferase</keyword>
<dbReference type="Proteomes" id="UP000594638">
    <property type="component" value="Unassembled WGS sequence"/>
</dbReference>
<proteinExistence type="inferred from homology"/>
<dbReference type="EMBL" id="CACTIH010003691">
    <property type="protein sequence ID" value="CAA2982288.1"/>
    <property type="molecule type" value="Genomic_DNA"/>
</dbReference>
<dbReference type="InterPro" id="IPR019378">
    <property type="entry name" value="GDP-Fuc_O-FucTrfase"/>
</dbReference>
<dbReference type="PANTHER" id="PTHR31741">
    <property type="entry name" value="OS02G0726500 PROTEIN-RELATED"/>
    <property type="match status" value="1"/>
</dbReference>
<dbReference type="Pfam" id="PF10250">
    <property type="entry name" value="O-FucT"/>
    <property type="match status" value="1"/>
</dbReference>
<evidence type="ECO:0000313" key="14">
    <source>
        <dbReference type="EMBL" id="CAA2982288.1"/>
    </source>
</evidence>
<dbReference type="Gramene" id="OE9A036340T1">
    <property type="protein sequence ID" value="OE9A036340C1"/>
    <property type="gene ID" value="OE9A036340"/>
</dbReference>
<keyword evidence="4" id="KW-0328">Glycosyltransferase</keyword>
<dbReference type="GO" id="GO:0005634">
    <property type="term" value="C:nucleus"/>
    <property type="evidence" value="ECO:0007669"/>
    <property type="project" value="TreeGrafter"/>
</dbReference>
<dbReference type="GO" id="GO:0016020">
    <property type="term" value="C:membrane"/>
    <property type="evidence" value="ECO:0007669"/>
    <property type="project" value="UniProtKB-SubCell"/>
</dbReference>
<evidence type="ECO:0000256" key="10">
    <source>
        <dbReference type="ARBA" id="ARBA00023180"/>
    </source>
</evidence>
<evidence type="ECO:0000256" key="9">
    <source>
        <dbReference type="ARBA" id="ARBA00023136"/>
    </source>
</evidence>
<evidence type="ECO:0000256" key="4">
    <source>
        <dbReference type="ARBA" id="ARBA00022676"/>
    </source>
</evidence>
<keyword evidence="7" id="KW-0735">Signal-anchor</keyword>
<name>A0A8S0RQX8_OLEEU</name>
<protein>
    <recommendedName>
        <fullName evidence="13">O-fucosyltransferase family protein</fullName>
    </recommendedName>
</protein>
<dbReference type="GO" id="GO:0006004">
    <property type="term" value="P:fucose metabolic process"/>
    <property type="evidence" value="ECO:0007669"/>
    <property type="project" value="UniProtKB-KW"/>
</dbReference>
<evidence type="ECO:0000313" key="15">
    <source>
        <dbReference type="Proteomes" id="UP000594638"/>
    </source>
</evidence>
<keyword evidence="12" id="KW-0119">Carbohydrate metabolism</keyword>
<organism evidence="14 15">
    <name type="scientific">Olea europaea subsp. europaea</name>
    <dbReference type="NCBI Taxonomy" id="158383"/>
    <lineage>
        <taxon>Eukaryota</taxon>
        <taxon>Viridiplantae</taxon>
        <taxon>Streptophyta</taxon>
        <taxon>Embryophyta</taxon>
        <taxon>Tracheophyta</taxon>
        <taxon>Spermatophyta</taxon>
        <taxon>Magnoliopsida</taxon>
        <taxon>eudicotyledons</taxon>
        <taxon>Gunneridae</taxon>
        <taxon>Pentapetalae</taxon>
        <taxon>asterids</taxon>
        <taxon>lamiids</taxon>
        <taxon>Lamiales</taxon>
        <taxon>Oleaceae</taxon>
        <taxon>Oleeae</taxon>
        <taxon>Olea</taxon>
    </lineage>
</organism>
<evidence type="ECO:0000256" key="5">
    <source>
        <dbReference type="ARBA" id="ARBA00022679"/>
    </source>
</evidence>
<accession>A0A8S0RQX8</accession>
<evidence type="ECO:0000256" key="11">
    <source>
        <dbReference type="ARBA" id="ARBA00023253"/>
    </source>
</evidence>
<evidence type="ECO:0000256" key="8">
    <source>
        <dbReference type="ARBA" id="ARBA00022989"/>
    </source>
</evidence>
<keyword evidence="15" id="KW-1185">Reference proteome</keyword>